<comment type="similarity">
    <text evidence="2">Belongs to the plant LTP family.</text>
</comment>
<proteinExistence type="inferred from homology"/>
<dbReference type="EMBL" id="KV010007">
    <property type="protein sequence ID" value="KZV28765.1"/>
    <property type="molecule type" value="Genomic_DNA"/>
</dbReference>
<keyword evidence="4" id="KW-0472">Membrane</keyword>
<feature type="chain" id="PRO_5016300847" evidence="10">
    <location>
        <begin position="26"/>
        <end position="189"/>
    </location>
</feature>
<evidence type="ECO:0000259" key="11">
    <source>
        <dbReference type="SMART" id="SM00499"/>
    </source>
</evidence>
<keyword evidence="5 10" id="KW-0732">Signal</keyword>
<evidence type="ECO:0000256" key="2">
    <source>
        <dbReference type="ARBA" id="ARBA00009748"/>
    </source>
</evidence>
<feature type="signal peptide" evidence="10">
    <location>
        <begin position="1"/>
        <end position="25"/>
    </location>
</feature>
<dbReference type="Proteomes" id="UP000250235">
    <property type="component" value="Unassembled WGS sequence"/>
</dbReference>
<keyword evidence="7" id="KW-0325">Glycoprotein</keyword>
<dbReference type="SMART" id="SM00499">
    <property type="entry name" value="AAI"/>
    <property type="match status" value="1"/>
</dbReference>
<organism evidence="12 13">
    <name type="scientific">Dorcoceras hygrometricum</name>
    <dbReference type="NCBI Taxonomy" id="472368"/>
    <lineage>
        <taxon>Eukaryota</taxon>
        <taxon>Viridiplantae</taxon>
        <taxon>Streptophyta</taxon>
        <taxon>Embryophyta</taxon>
        <taxon>Tracheophyta</taxon>
        <taxon>Spermatophyta</taxon>
        <taxon>Magnoliopsida</taxon>
        <taxon>eudicotyledons</taxon>
        <taxon>Gunneridae</taxon>
        <taxon>Pentapetalae</taxon>
        <taxon>asterids</taxon>
        <taxon>lamiids</taxon>
        <taxon>Lamiales</taxon>
        <taxon>Gesneriaceae</taxon>
        <taxon>Didymocarpoideae</taxon>
        <taxon>Trichosporeae</taxon>
        <taxon>Loxocarpinae</taxon>
        <taxon>Dorcoceras</taxon>
    </lineage>
</organism>
<evidence type="ECO:0000256" key="7">
    <source>
        <dbReference type="ARBA" id="ARBA00023180"/>
    </source>
</evidence>
<evidence type="ECO:0000256" key="9">
    <source>
        <dbReference type="SAM" id="MobiDB-lite"/>
    </source>
</evidence>
<feature type="compositionally biased region" description="Low complexity" evidence="9">
    <location>
        <begin position="139"/>
        <end position="151"/>
    </location>
</feature>
<keyword evidence="3" id="KW-1003">Cell membrane</keyword>
<protein>
    <submittedName>
        <fullName evidence="12">Non-specific lipid transfer protein GPI-anchored 1</fullName>
    </submittedName>
</protein>
<evidence type="ECO:0000313" key="13">
    <source>
        <dbReference type="Proteomes" id="UP000250235"/>
    </source>
</evidence>
<dbReference type="InterPro" id="IPR036312">
    <property type="entry name" value="Bifun_inhib/LTP/seed_sf"/>
</dbReference>
<evidence type="ECO:0000256" key="10">
    <source>
        <dbReference type="SAM" id="SignalP"/>
    </source>
</evidence>
<reference evidence="12 13" key="1">
    <citation type="journal article" date="2015" name="Proc. Natl. Acad. Sci. U.S.A.">
        <title>The resurrection genome of Boea hygrometrica: A blueprint for survival of dehydration.</title>
        <authorList>
            <person name="Xiao L."/>
            <person name="Yang G."/>
            <person name="Zhang L."/>
            <person name="Yang X."/>
            <person name="Zhao S."/>
            <person name="Ji Z."/>
            <person name="Zhou Q."/>
            <person name="Hu M."/>
            <person name="Wang Y."/>
            <person name="Chen M."/>
            <person name="Xu Y."/>
            <person name="Jin H."/>
            <person name="Xiao X."/>
            <person name="Hu G."/>
            <person name="Bao F."/>
            <person name="Hu Y."/>
            <person name="Wan P."/>
            <person name="Li L."/>
            <person name="Deng X."/>
            <person name="Kuang T."/>
            <person name="Xiang C."/>
            <person name="Zhu J.K."/>
            <person name="Oliver M.J."/>
            <person name="He Y."/>
        </authorList>
    </citation>
    <scope>NUCLEOTIDE SEQUENCE [LARGE SCALE GENOMIC DNA]</scope>
    <source>
        <strain evidence="13">cv. XS01</strain>
    </source>
</reference>
<dbReference type="InterPro" id="IPR043325">
    <property type="entry name" value="LTSS"/>
</dbReference>
<dbReference type="OrthoDB" id="1882492at2759"/>
<accession>A0A2Z7B4Q5</accession>
<dbReference type="GO" id="GO:0005886">
    <property type="term" value="C:plasma membrane"/>
    <property type="evidence" value="ECO:0007669"/>
    <property type="project" value="UniProtKB-SubCell"/>
</dbReference>
<dbReference type="Gene3D" id="1.10.110.10">
    <property type="entry name" value="Plant lipid-transfer and hydrophobic proteins"/>
    <property type="match status" value="1"/>
</dbReference>
<dbReference type="CDD" id="cd00010">
    <property type="entry name" value="AAI_LTSS"/>
    <property type="match status" value="1"/>
</dbReference>
<evidence type="ECO:0000256" key="4">
    <source>
        <dbReference type="ARBA" id="ARBA00022622"/>
    </source>
</evidence>
<sequence>MEGSAMMKMAAVVVLLLAAVGSGYAAETLATKCSQEFQKVTDCLPFVTAKADTPSKACCDSVTEIKDRDPACLCFLIEQIHNGTNSALKSMGIQEARLLQLSSSCKLTNASISECPKLLNLDPKSPDAAIFTNASIATTTPSTSTPASPTTTGGGSSSGILRKPHPILVSVLPAIFAIFFFFHEISASV</sequence>
<evidence type="ECO:0000256" key="6">
    <source>
        <dbReference type="ARBA" id="ARBA00023157"/>
    </source>
</evidence>
<evidence type="ECO:0000256" key="8">
    <source>
        <dbReference type="ARBA" id="ARBA00023288"/>
    </source>
</evidence>
<evidence type="ECO:0000313" key="12">
    <source>
        <dbReference type="EMBL" id="KZV28765.1"/>
    </source>
</evidence>
<evidence type="ECO:0000256" key="3">
    <source>
        <dbReference type="ARBA" id="ARBA00022475"/>
    </source>
</evidence>
<name>A0A2Z7B4Q5_9LAMI</name>
<feature type="domain" description="Bifunctional inhibitor/plant lipid transfer protein/seed storage helical" evidence="11">
    <location>
        <begin position="33"/>
        <end position="115"/>
    </location>
</feature>
<comment type="subcellular location">
    <subcellularLocation>
        <location evidence="1">Cell membrane</location>
        <topology evidence="1">Lipid-anchor</topology>
        <topology evidence="1">GPI-anchor</topology>
    </subcellularLocation>
</comment>
<dbReference type="Pfam" id="PF14368">
    <property type="entry name" value="LTP_2"/>
    <property type="match status" value="1"/>
</dbReference>
<gene>
    <name evidence="12" type="ORF">F511_30057</name>
</gene>
<keyword evidence="4" id="KW-0336">GPI-anchor</keyword>
<feature type="region of interest" description="Disordered" evidence="9">
    <location>
        <begin position="139"/>
        <end position="158"/>
    </location>
</feature>
<dbReference type="SUPFAM" id="SSF47699">
    <property type="entry name" value="Bifunctional inhibitor/lipid-transfer protein/seed storage 2S albumin"/>
    <property type="match status" value="1"/>
</dbReference>
<keyword evidence="6" id="KW-1015">Disulfide bond</keyword>
<dbReference type="GO" id="GO:0098552">
    <property type="term" value="C:side of membrane"/>
    <property type="evidence" value="ECO:0007669"/>
    <property type="project" value="UniProtKB-KW"/>
</dbReference>
<evidence type="ECO:0000256" key="5">
    <source>
        <dbReference type="ARBA" id="ARBA00022729"/>
    </source>
</evidence>
<dbReference type="PANTHER" id="PTHR33044">
    <property type="entry name" value="BIFUNCTIONAL INHIBITOR/LIPID-TRANSFER PROTEIN/SEED STORAGE 2S ALBUMIN SUPERFAMILY PROTEIN-RELATED"/>
    <property type="match status" value="1"/>
</dbReference>
<keyword evidence="13" id="KW-1185">Reference proteome</keyword>
<dbReference type="AlphaFoldDB" id="A0A2Z7B4Q5"/>
<evidence type="ECO:0000256" key="1">
    <source>
        <dbReference type="ARBA" id="ARBA00004609"/>
    </source>
</evidence>
<dbReference type="InterPro" id="IPR016140">
    <property type="entry name" value="Bifunc_inhib/LTP/seed_store"/>
</dbReference>
<keyword evidence="8" id="KW-0449">Lipoprotein</keyword>